<dbReference type="InterPro" id="IPR010998">
    <property type="entry name" value="Integrase_recombinase_N"/>
</dbReference>
<evidence type="ECO:0000256" key="4">
    <source>
        <dbReference type="PROSITE-ProRule" id="PRU01248"/>
    </source>
</evidence>
<keyword evidence="3" id="KW-0233">DNA recombination</keyword>
<dbReference type="PROSITE" id="PS51900">
    <property type="entry name" value="CB"/>
    <property type="match status" value="1"/>
</dbReference>
<name>A0A1X4G685_HALEZ</name>
<dbReference type="PANTHER" id="PTHR30349:SF41">
    <property type="entry name" value="INTEGRASE_RECOMBINASE PROTEIN MJ0367-RELATED"/>
    <property type="match status" value="1"/>
</dbReference>
<feature type="domain" description="Core-binding (CB)" evidence="5">
    <location>
        <begin position="7"/>
        <end position="92"/>
    </location>
</feature>
<comment type="caution">
    <text evidence="6">The sequence shown here is derived from an EMBL/GenBank/DDBJ whole genome shotgun (WGS) entry which is preliminary data.</text>
</comment>
<dbReference type="InterPro" id="IPR013762">
    <property type="entry name" value="Integrase-like_cat_sf"/>
</dbReference>
<keyword evidence="2 4" id="KW-0238">DNA-binding</keyword>
<dbReference type="CDD" id="cd00397">
    <property type="entry name" value="DNA_BRE_C"/>
    <property type="match status" value="1"/>
</dbReference>
<dbReference type="Pfam" id="PF02899">
    <property type="entry name" value="Phage_int_SAM_1"/>
    <property type="match status" value="1"/>
</dbReference>
<evidence type="ECO:0000256" key="2">
    <source>
        <dbReference type="ARBA" id="ARBA00023125"/>
    </source>
</evidence>
<dbReference type="InterPro" id="IPR004107">
    <property type="entry name" value="Integrase_SAM-like_N"/>
</dbReference>
<keyword evidence="1" id="KW-0229">DNA integration</keyword>
<dbReference type="InterPro" id="IPR050090">
    <property type="entry name" value="Tyrosine_recombinase_XerCD"/>
</dbReference>
<dbReference type="InterPro" id="IPR044068">
    <property type="entry name" value="CB"/>
</dbReference>
<dbReference type="EMBL" id="NEDJ01000110">
    <property type="protein sequence ID" value="OSO90291.1"/>
    <property type="molecule type" value="Genomic_DNA"/>
</dbReference>
<dbReference type="AlphaFoldDB" id="A0A1X4G685"/>
<evidence type="ECO:0000313" key="7">
    <source>
        <dbReference type="Proteomes" id="UP000193587"/>
    </source>
</evidence>
<dbReference type="GO" id="GO:0006310">
    <property type="term" value="P:DNA recombination"/>
    <property type="evidence" value="ECO:0007669"/>
    <property type="project" value="UniProtKB-KW"/>
</dbReference>
<dbReference type="Gene3D" id="1.10.443.10">
    <property type="entry name" value="Intergrase catalytic core"/>
    <property type="match status" value="1"/>
</dbReference>
<evidence type="ECO:0000256" key="3">
    <source>
        <dbReference type="ARBA" id="ARBA00023172"/>
    </source>
</evidence>
<sequence length="338" mass="39122">MKELEPIEPALSVEMYLDDRRSHQSKATTTAHRSRLSSFVDWLDERGIDNLNELTGRLVKEYKLHRRKESDWAPSTEKSNLDTIRVFVRWAEGIEAVEANLSQRIQSPVLNGDENVRHTELDSETSEKVLSNLETYHYCSTQHVTLALIWHTMCRRSAVHALDLKDYDPKDQHLRFVHRPESGTPLKNKEKSNRYMAVSDSIAELLDDWIAYKRPEVVDEYGRKPLLSSKNGRLHGSTIGGYAYKYTQPCKYDGECPVDGRDQESCTAASHQKIADCPESVSPHPFRRGSITHWLRSDVPPRVISDRADVSERVIEKHYDERTELEEMEQRREFLDSI</sequence>
<evidence type="ECO:0000256" key="1">
    <source>
        <dbReference type="ARBA" id="ARBA00022908"/>
    </source>
</evidence>
<dbReference type="SUPFAM" id="SSF56349">
    <property type="entry name" value="DNA breaking-rejoining enzymes"/>
    <property type="match status" value="1"/>
</dbReference>
<organism evidence="6 7">
    <name type="scientific">Halorubrum ezzemoulense DSM 17463</name>
    <dbReference type="NCBI Taxonomy" id="1121945"/>
    <lineage>
        <taxon>Archaea</taxon>
        <taxon>Methanobacteriati</taxon>
        <taxon>Methanobacteriota</taxon>
        <taxon>Stenosarchaea group</taxon>
        <taxon>Halobacteria</taxon>
        <taxon>Halobacteriales</taxon>
        <taxon>Haloferacaceae</taxon>
        <taxon>Halorubrum</taxon>
    </lineage>
</organism>
<dbReference type="InterPro" id="IPR011010">
    <property type="entry name" value="DNA_brk_join_enz"/>
</dbReference>
<dbReference type="Proteomes" id="UP000193587">
    <property type="component" value="Unassembled WGS sequence"/>
</dbReference>
<evidence type="ECO:0000259" key="5">
    <source>
        <dbReference type="PROSITE" id="PS51900"/>
    </source>
</evidence>
<dbReference type="eggNOG" id="arCOG01250">
    <property type="taxonomic scope" value="Archaea"/>
</dbReference>
<protein>
    <submittedName>
        <fullName evidence="6">Integrase</fullName>
    </submittedName>
</protein>
<evidence type="ECO:0000313" key="6">
    <source>
        <dbReference type="EMBL" id="OSO90291.1"/>
    </source>
</evidence>
<dbReference type="GO" id="GO:0003677">
    <property type="term" value="F:DNA binding"/>
    <property type="evidence" value="ECO:0007669"/>
    <property type="project" value="UniProtKB-UniRule"/>
</dbReference>
<dbReference type="PANTHER" id="PTHR30349">
    <property type="entry name" value="PHAGE INTEGRASE-RELATED"/>
    <property type="match status" value="1"/>
</dbReference>
<dbReference type="Gene3D" id="1.10.150.130">
    <property type="match status" value="1"/>
</dbReference>
<accession>A0A1X4G685</accession>
<proteinExistence type="predicted"/>
<dbReference type="GO" id="GO:0015074">
    <property type="term" value="P:DNA integration"/>
    <property type="evidence" value="ECO:0007669"/>
    <property type="project" value="UniProtKB-KW"/>
</dbReference>
<reference evidence="6 7" key="1">
    <citation type="submission" date="2017-04" db="EMBL/GenBank/DDBJ databases">
        <title>MLSA of the genus Halorubrum.</title>
        <authorList>
            <person name="De La Haba R."/>
            <person name="Sanchez-Porro C."/>
            <person name="Infante-Dominguez C."/>
            <person name="Ventosa A."/>
        </authorList>
    </citation>
    <scope>NUCLEOTIDE SEQUENCE [LARGE SCALE GENOMIC DNA]</scope>
    <source>
        <strain evidence="6 7">DSM 17463</strain>
    </source>
</reference>
<gene>
    <name evidence="6" type="ORF">B9H04_17035</name>
</gene>